<dbReference type="SMART" id="SM01043">
    <property type="entry name" value="BTAD"/>
    <property type="match status" value="1"/>
</dbReference>
<name>A0ABS2UYL2_9ACTN</name>
<dbReference type="InterPro" id="IPR036388">
    <property type="entry name" value="WH-like_DNA-bd_sf"/>
</dbReference>
<keyword evidence="4 6" id="KW-0238">DNA-binding</keyword>
<dbReference type="Gene3D" id="1.10.3300.10">
    <property type="entry name" value="Jann2411-like domain"/>
    <property type="match status" value="1"/>
</dbReference>
<evidence type="ECO:0000256" key="4">
    <source>
        <dbReference type="ARBA" id="ARBA00023125"/>
    </source>
</evidence>
<dbReference type="SMART" id="SM00862">
    <property type="entry name" value="Trans_reg_C"/>
    <property type="match status" value="1"/>
</dbReference>
<evidence type="ECO:0000313" key="9">
    <source>
        <dbReference type="Proteomes" id="UP000664109"/>
    </source>
</evidence>
<dbReference type="InterPro" id="IPR016032">
    <property type="entry name" value="Sig_transdc_resp-reg_C-effctor"/>
</dbReference>
<proteinExistence type="inferred from homology"/>
<dbReference type="InterPro" id="IPR001867">
    <property type="entry name" value="OmpR/PhoB-type_DNA-bd"/>
</dbReference>
<dbReference type="Pfam" id="PF03704">
    <property type="entry name" value="BTAD"/>
    <property type="match status" value="1"/>
</dbReference>
<evidence type="ECO:0000256" key="5">
    <source>
        <dbReference type="ARBA" id="ARBA00023163"/>
    </source>
</evidence>
<evidence type="ECO:0000259" key="7">
    <source>
        <dbReference type="PROSITE" id="PS51755"/>
    </source>
</evidence>
<keyword evidence="5" id="KW-0804">Transcription</keyword>
<dbReference type="InterPro" id="IPR021005">
    <property type="entry name" value="Znf_CGNR"/>
</dbReference>
<keyword evidence="2" id="KW-0902">Two-component regulatory system</keyword>
<dbReference type="Pfam" id="PF00486">
    <property type="entry name" value="Trans_reg_C"/>
    <property type="match status" value="1"/>
</dbReference>
<dbReference type="Pfam" id="PF11706">
    <property type="entry name" value="zf-CGNR"/>
    <property type="match status" value="1"/>
</dbReference>
<dbReference type="PANTHER" id="PTHR35807:SF1">
    <property type="entry name" value="TRANSCRIPTIONAL REGULATOR REDD"/>
    <property type="match status" value="1"/>
</dbReference>
<feature type="domain" description="OmpR/PhoB-type" evidence="7">
    <location>
        <begin position="1"/>
        <end position="92"/>
    </location>
</feature>
<evidence type="ECO:0000256" key="1">
    <source>
        <dbReference type="ARBA" id="ARBA00005820"/>
    </source>
</evidence>
<dbReference type="Gene3D" id="1.10.10.10">
    <property type="entry name" value="Winged helix-like DNA-binding domain superfamily/Winged helix DNA-binding domain"/>
    <property type="match status" value="1"/>
</dbReference>
<dbReference type="PANTHER" id="PTHR35807">
    <property type="entry name" value="TRANSCRIPTIONAL REGULATOR REDD-RELATED"/>
    <property type="match status" value="1"/>
</dbReference>
<dbReference type="InterPro" id="IPR010852">
    <property type="entry name" value="ABATE"/>
</dbReference>
<dbReference type="Pfam" id="PF07336">
    <property type="entry name" value="ABATE"/>
    <property type="match status" value="1"/>
</dbReference>
<dbReference type="CDD" id="cd00383">
    <property type="entry name" value="trans_reg_C"/>
    <property type="match status" value="1"/>
</dbReference>
<comment type="similarity">
    <text evidence="1">Belongs to the AfsR/DnrI/RedD regulatory family.</text>
</comment>
<dbReference type="InterPro" id="IPR011990">
    <property type="entry name" value="TPR-like_helical_dom_sf"/>
</dbReference>
<dbReference type="PROSITE" id="PS51755">
    <property type="entry name" value="OMPR_PHOB"/>
    <property type="match status" value="1"/>
</dbReference>
<sequence length="446" mass="48067">MEFQLLGPFEARHDGRPVSVGRRRQERCLLAVLLLDAGRMVTTARLIDLLWGGAPPASARGTVHTYVGRLRGALGPYGVALETVGDGYRVDTGPHTVDVHDFTGLVRRAGRAAEPVRRVRLYDEALALWRGPLLADTADGALRQRLGEGLAGLRLTALEERAAEHLGLGLHDRVIGDLTAPAAEHPDRERLVAALMTALHRAGRQAQALELYRRTRLALVDGLGIEPGSVLRSLHGRILHGDPGLDRPAAPLHAVRVGGEWLPWTTSGHPALEFCNTFAGWGAPPLPGSEWLRRFGTLAVWAGHHGLAEEWAVAGLLRTAAERPREAAGALARARGFRERLYACLTAPDDVRAFQEVAAVVDEAAAHGVFVRGDDGLGHWRTRPAAGLELPLYAVARSAAGLLAEPRRLLVRACPGEGCGWLFLDESGRRRWCSLRTCGGAGTATH</sequence>
<feature type="DNA-binding region" description="OmpR/PhoB-type" evidence="6">
    <location>
        <begin position="1"/>
        <end position="92"/>
    </location>
</feature>
<dbReference type="SUPFAM" id="SSF48452">
    <property type="entry name" value="TPR-like"/>
    <property type="match status" value="1"/>
</dbReference>
<dbReference type="Proteomes" id="UP000664109">
    <property type="component" value="Unassembled WGS sequence"/>
</dbReference>
<dbReference type="EMBL" id="JAFEJA010000002">
    <property type="protein sequence ID" value="MBM9622640.1"/>
    <property type="molecule type" value="Genomic_DNA"/>
</dbReference>
<keyword evidence="3" id="KW-0805">Transcription regulation</keyword>
<organism evidence="8 9">
    <name type="scientific">Streptomyces zhihengii</name>
    <dbReference type="NCBI Taxonomy" id="1818004"/>
    <lineage>
        <taxon>Bacteria</taxon>
        <taxon>Bacillati</taxon>
        <taxon>Actinomycetota</taxon>
        <taxon>Actinomycetes</taxon>
        <taxon>Kitasatosporales</taxon>
        <taxon>Streptomycetaceae</taxon>
        <taxon>Streptomyces</taxon>
    </lineage>
</organism>
<dbReference type="SUPFAM" id="SSF160904">
    <property type="entry name" value="Jann2411-like"/>
    <property type="match status" value="1"/>
</dbReference>
<dbReference type="CDD" id="cd15831">
    <property type="entry name" value="BTAD"/>
    <property type="match status" value="1"/>
</dbReference>
<dbReference type="RefSeq" id="WP_205376871.1">
    <property type="nucleotide sequence ID" value="NZ_JAFEJA010000002.1"/>
</dbReference>
<reference evidence="8 9" key="1">
    <citation type="journal article" date="2016" name="Arch. Microbiol.">
        <title>Streptomyces zhihengii sp. nov., isolated from rhizospheric soil of Psammosilene tunicoides.</title>
        <authorList>
            <person name="Huang M.J."/>
            <person name="Fei J.J."/>
            <person name="Salam N."/>
            <person name="Kim C.J."/>
            <person name="Hozzein W.N."/>
            <person name="Xiao M."/>
            <person name="Huang H.Q."/>
            <person name="Li W.J."/>
        </authorList>
    </citation>
    <scope>NUCLEOTIDE SEQUENCE [LARGE SCALE GENOMIC DNA]</scope>
    <source>
        <strain evidence="8 9">YIM T102</strain>
    </source>
</reference>
<protein>
    <submittedName>
        <fullName evidence="8">ABATE domain-containing protein</fullName>
    </submittedName>
</protein>
<gene>
    <name evidence="8" type="ORF">JE024_28645</name>
</gene>
<evidence type="ECO:0000256" key="6">
    <source>
        <dbReference type="PROSITE-ProRule" id="PRU01091"/>
    </source>
</evidence>
<evidence type="ECO:0000313" key="8">
    <source>
        <dbReference type="EMBL" id="MBM9622640.1"/>
    </source>
</evidence>
<dbReference type="InterPro" id="IPR051677">
    <property type="entry name" value="AfsR-DnrI-RedD_regulator"/>
</dbReference>
<dbReference type="InterPro" id="IPR005158">
    <property type="entry name" value="BTAD"/>
</dbReference>
<evidence type="ECO:0000256" key="3">
    <source>
        <dbReference type="ARBA" id="ARBA00023015"/>
    </source>
</evidence>
<keyword evidence="9" id="KW-1185">Reference proteome</keyword>
<evidence type="ECO:0000256" key="2">
    <source>
        <dbReference type="ARBA" id="ARBA00023012"/>
    </source>
</evidence>
<accession>A0ABS2UYL2</accession>
<dbReference type="SUPFAM" id="SSF46894">
    <property type="entry name" value="C-terminal effector domain of the bipartite response regulators"/>
    <property type="match status" value="1"/>
</dbReference>
<comment type="caution">
    <text evidence="8">The sequence shown here is derived from an EMBL/GenBank/DDBJ whole genome shotgun (WGS) entry which is preliminary data.</text>
</comment>
<dbReference type="Gene3D" id="1.25.40.10">
    <property type="entry name" value="Tetratricopeptide repeat domain"/>
    <property type="match status" value="1"/>
</dbReference>
<dbReference type="InterPro" id="IPR023286">
    <property type="entry name" value="ABATE_dom_sf"/>
</dbReference>